<protein>
    <submittedName>
        <fullName evidence="1">Uncharacterized protein</fullName>
    </submittedName>
</protein>
<proteinExistence type="predicted"/>
<name>A0A7R9LSA6_9ACAR</name>
<accession>A0A7R9LSA6</accession>
<dbReference type="EMBL" id="OC892492">
    <property type="protein sequence ID" value="CAD7646797.1"/>
    <property type="molecule type" value="Genomic_DNA"/>
</dbReference>
<evidence type="ECO:0000313" key="1">
    <source>
        <dbReference type="EMBL" id="CAD7646797.1"/>
    </source>
</evidence>
<evidence type="ECO:0000313" key="2">
    <source>
        <dbReference type="Proteomes" id="UP000759131"/>
    </source>
</evidence>
<dbReference type="EMBL" id="CAJPIZ010037917">
    <property type="protein sequence ID" value="CAG2121201.1"/>
    <property type="molecule type" value="Genomic_DNA"/>
</dbReference>
<sequence>MDELFSDTECESHIDHTWITTGSAPYNYNNSKKSGNNSIIV</sequence>
<gene>
    <name evidence="1" type="ORF">OSB1V03_LOCUS21147</name>
</gene>
<keyword evidence="2" id="KW-1185">Reference proteome</keyword>
<dbReference type="Proteomes" id="UP000759131">
    <property type="component" value="Unassembled WGS sequence"/>
</dbReference>
<dbReference type="AlphaFoldDB" id="A0A7R9LSA6"/>
<reference evidence="1" key="1">
    <citation type="submission" date="2020-11" db="EMBL/GenBank/DDBJ databases">
        <authorList>
            <person name="Tran Van P."/>
        </authorList>
    </citation>
    <scope>NUCLEOTIDE SEQUENCE</scope>
</reference>
<organism evidence="1">
    <name type="scientific">Medioppia subpectinata</name>
    <dbReference type="NCBI Taxonomy" id="1979941"/>
    <lineage>
        <taxon>Eukaryota</taxon>
        <taxon>Metazoa</taxon>
        <taxon>Ecdysozoa</taxon>
        <taxon>Arthropoda</taxon>
        <taxon>Chelicerata</taxon>
        <taxon>Arachnida</taxon>
        <taxon>Acari</taxon>
        <taxon>Acariformes</taxon>
        <taxon>Sarcoptiformes</taxon>
        <taxon>Oribatida</taxon>
        <taxon>Brachypylina</taxon>
        <taxon>Oppioidea</taxon>
        <taxon>Oppiidae</taxon>
        <taxon>Medioppia</taxon>
    </lineage>
</organism>